<dbReference type="PROSITE" id="PS50245">
    <property type="entry name" value="CAP_GLY_2"/>
    <property type="match status" value="1"/>
</dbReference>
<dbReference type="InterPro" id="IPR036859">
    <property type="entry name" value="CAP-Gly_dom_sf"/>
</dbReference>
<evidence type="ECO:0000256" key="1">
    <source>
        <dbReference type="SAM" id="MobiDB-lite"/>
    </source>
</evidence>
<dbReference type="PANTHER" id="PTHR18916">
    <property type="entry name" value="DYNACTIN 1-RELATED MICROTUBULE-BINDING"/>
    <property type="match status" value="1"/>
</dbReference>
<dbReference type="EMBL" id="WNYA01000318">
    <property type="protein sequence ID" value="KAG8548814.1"/>
    <property type="molecule type" value="Genomic_DNA"/>
</dbReference>
<feature type="compositionally biased region" description="Basic and acidic residues" evidence="1">
    <location>
        <begin position="149"/>
        <end position="187"/>
    </location>
</feature>
<dbReference type="Proteomes" id="UP000824782">
    <property type="component" value="Unassembled WGS sequence"/>
</dbReference>
<feature type="region of interest" description="Disordered" evidence="1">
    <location>
        <begin position="399"/>
        <end position="428"/>
    </location>
</feature>
<feature type="compositionally biased region" description="Polar residues" evidence="1">
    <location>
        <begin position="215"/>
        <end position="231"/>
    </location>
</feature>
<evidence type="ECO:0000313" key="3">
    <source>
        <dbReference type="EMBL" id="KAG8548814.1"/>
    </source>
</evidence>
<accession>A0AAV6ZH96</accession>
<feature type="region of interest" description="Disordered" evidence="1">
    <location>
        <begin position="132"/>
        <end position="197"/>
    </location>
</feature>
<feature type="compositionally biased region" description="Polar residues" evidence="1">
    <location>
        <begin position="283"/>
        <end position="297"/>
    </location>
</feature>
<feature type="region of interest" description="Disordered" evidence="1">
    <location>
        <begin position="63"/>
        <end position="120"/>
    </location>
</feature>
<dbReference type="InterPro" id="IPR000938">
    <property type="entry name" value="CAP-Gly_domain"/>
</dbReference>
<dbReference type="Gene3D" id="2.30.30.190">
    <property type="entry name" value="CAP Gly-rich-like domain"/>
    <property type="match status" value="1"/>
</dbReference>
<gene>
    <name evidence="3" type="ORF">GDO81_024075</name>
</gene>
<dbReference type="Pfam" id="PF01302">
    <property type="entry name" value="CAP_GLY"/>
    <property type="match status" value="1"/>
</dbReference>
<protein>
    <recommendedName>
        <fullName evidence="2">CAP-Gly domain-containing protein</fullName>
    </recommendedName>
</protein>
<evidence type="ECO:0000259" key="2">
    <source>
        <dbReference type="PROSITE" id="PS50245"/>
    </source>
</evidence>
<feature type="domain" description="CAP-Gly" evidence="2">
    <location>
        <begin position="350"/>
        <end position="392"/>
    </location>
</feature>
<dbReference type="SUPFAM" id="SSF74924">
    <property type="entry name" value="Cap-Gly domain"/>
    <property type="match status" value="1"/>
</dbReference>
<feature type="region of interest" description="Disordered" evidence="1">
    <location>
        <begin position="441"/>
        <end position="462"/>
    </location>
</feature>
<name>A0AAV6ZH96_ENGPU</name>
<dbReference type="AlphaFoldDB" id="A0AAV6ZH96"/>
<comment type="caution">
    <text evidence="3">The sequence shown here is derived from an EMBL/GenBank/DDBJ whole genome shotgun (WGS) entry which is preliminary data.</text>
</comment>
<feature type="region of interest" description="Disordered" evidence="1">
    <location>
        <begin position="280"/>
        <end position="326"/>
    </location>
</feature>
<reference evidence="3" key="1">
    <citation type="thesis" date="2020" institute="ProQuest LLC" country="789 East Eisenhower Parkway, Ann Arbor, MI, USA">
        <title>Comparative Genomics and Chromosome Evolution.</title>
        <authorList>
            <person name="Mudd A.B."/>
        </authorList>
    </citation>
    <scope>NUCLEOTIDE SEQUENCE</scope>
    <source>
        <strain evidence="3">237g6f4</strain>
        <tissue evidence="3">Blood</tissue>
    </source>
</reference>
<proteinExistence type="predicted"/>
<feature type="region of interest" description="Disordered" evidence="1">
    <location>
        <begin position="209"/>
        <end position="246"/>
    </location>
</feature>
<organism evidence="3 4">
    <name type="scientific">Engystomops pustulosus</name>
    <name type="common">Tungara frog</name>
    <name type="synonym">Physalaemus pustulosus</name>
    <dbReference type="NCBI Taxonomy" id="76066"/>
    <lineage>
        <taxon>Eukaryota</taxon>
        <taxon>Metazoa</taxon>
        <taxon>Chordata</taxon>
        <taxon>Craniata</taxon>
        <taxon>Vertebrata</taxon>
        <taxon>Euteleostomi</taxon>
        <taxon>Amphibia</taxon>
        <taxon>Batrachia</taxon>
        <taxon>Anura</taxon>
        <taxon>Neobatrachia</taxon>
        <taxon>Hyloidea</taxon>
        <taxon>Leptodactylidae</taxon>
        <taxon>Leiuperinae</taxon>
        <taxon>Engystomops</taxon>
    </lineage>
</organism>
<dbReference type="SMART" id="SM01052">
    <property type="entry name" value="CAP_GLY"/>
    <property type="match status" value="1"/>
</dbReference>
<feature type="compositionally biased region" description="Acidic residues" evidence="1">
    <location>
        <begin position="312"/>
        <end position="325"/>
    </location>
</feature>
<dbReference type="FunFam" id="2.30.30.190:FF:000009">
    <property type="entry name" value="Kinesin family member 13B"/>
    <property type="match status" value="1"/>
</dbReference>
<evidence type="ECO:0000313" key="4">
    <source>
        <dbReference type="Proteomes" id="UP000824782"/>
    </source>
</evidence>
<sequence length="462" mass="49902">MSSTFSKKHFQPICFSLPKRSSTLPLLLLENLLDQVSLPKAVPRIIVQSASIDDSAMKPKLVNHEELTGTRQPVIARSPAQDKKSDKSPVVPSQPKDCDSPGQEPQEAPPSPLSEASSGYFSHSVSTATLSEAVGTGSEVPTGQTPSPVEEHEKDHMSKLEAVTQEKKLEKPVLAEDLNHKEYRDSSKPNPKTSIVDVIHVPINDGGRPTVDLSIHSQNKLPTTNLASENQVDPKDATQGPKSLPTDHLLQSKVVVSPFKIQKVKTSELKSFTRMLGDEVGEASSNEKVLETESSFKGSREKINDQVGSGDDPSEVTSDSEESQEVPEWLKEGEYVTVGTNKNGIVRYVGPADFQEGMWVGVELDLPAGKNDGSVGGKLYFKCNPGYGVLVRPNRVKKATGTARRRSAGLRLQGATEDRKPGSLSGSAGNLASLTALAKQDRAASIKADARKKTENRKSWAN</sequence>
<feature type="compositionally biased region" description="Basic residues" evidence="1">
    <location>
        <begin position="399"/>
        <end position="408"/>
    </location>
</feature>
<dbReference type="PROSITE" id="PS00845">
    <property type="entry name" value="CAP_GLY_1"/>
    <property type="match status" value="1"/>
</dbReference>
<keyword evidence="4" id="KW-1185">Reference proteome</keyword>